<evidence type="ECO:0000313" key="1">
    <source>
        <dbReference type="EMBL" id="AUP77375.1"/>
    </source>
</evidence>
<keyword evidence="2" id="KW-1185">Reference proteome</keyword>
<reference evidence="1 2" key="1">
    <citation type="submission" date="2018-01" db="EMBL/GenBank/DDBJ databases">
        <title>Complete genome sequence of Flavivirga eckloniae ECD14 isolated from seaweed Ecklonia cava.</title>
        <authorList>
            <person name="Lee J.H."/>
            <person name="Baik K.S."/>
            <person name="Seong C.N."/>
        </authorList>
    </citation>
    <scope>NUCLEOTIDE SEQUENCE [LARGE SCALE GENOMIC DNA]</scope>
    <source>
        <strain evidence="1 2">ECD14</strain>
    </source>
</reference>
<proteinExistence type="predicted"/>
<protein>
    <submittedName>
        <fullName evidence="1">Uncharacterized protein</fullName>
    </submittedName>
</protein>
<dbReference type="KEGG" id="fek:C1H87_01020"/>
<dbReference type="Proteomes" id="UP000235826">
    <property type="component" value="Chromosome"/>
</dbReference>
<evidence type="ECO:0000313" key="2">
    <source>
        <dbReference type="Proteomes" id="UP000235826"/>
    </source>
</evidence>
<dbReference type="AlphaFoldDB" id="A0A2K9PK19"/>
<sequence length="264" mass="30530">MEKYRACYDILKHRIGTPEEYMAFKKKQAGEQFNDLYEYLTMNESLHYKATEEQSKHMLNELQKNKNVSLILAQNPSFPWGSSDYYHIFINNERPASDRRIVINVKSMDGMYQIAQAILGCAAISEINEFKVYVNSDPDEDSLKDDKIVIYYKRGAIINPESGLDATTNQIIEHISNAAVAFISELFPFYYIPHIGIGWGDETFEPSVVSFSMLRVKCILQILRFQESFPSFKDFYSGLKTTFFNVSIDPEKPWLMKQIVKDAC</sequence>
<gene>
    <name evidence="1" type="ORF">C1H87_01020</name>
</gene>
<accession>A0A2K9PK19</accession>
<dbReference type="RefSeq" id="WP_102754035.1">
    <property type="nucleotide sequence ID" value="NZ_CP025791.1"/>
</dbReference>
<name>A0A2K9PK19_9FLAO</name>
<organism evidence="1 2">
    <name type="scientific">Flavivirga eckloniae</name>
    <dbReference type="NCBI Taxonomy" id="1803846"/>
    <lineage>
        <taxon>Bacteria</taxon>
        <taxon>Pseudomonadati</taxon>
        <taxon>Bacteroidota</taxon>
        <taxon>Flavobacteriia</taxon>
        <taxon>Flavobacteriales</taxon>
        <taxon>Flavobacteriaceae</taxon>
        <taxon>Flavivirga</taxon>
    </lineage>
</organism>
<dbReference type="EMBL" id="CP025791">
    <property type="protein sequence ID" value="AUP77375.1"/>
    <property type="molecule type" value="Genomic_DNA"/>
</dbReference>